<dbReference type="EMBL" id="VIVN01000007">
    <property type="protein sequence ID" value="TWD99369.1"/>
    <property type="molecule type" value="Genomic_DNA"/>
</dbReference>
<sequence length="63" mass="7315">MSLYEKLPDDLLICFFNEVTNNIEKGILTKNTYFELGMIISVANRRGIDLIKLHDFNKILPNN</sequence>
<evidence type="ECO:0000313" key="1">
    <source>
        <dbReference type="EMBL" id="TWD99369.1"/>
    </source>
</evidence>
<dbReference type="Proteomes" id="UP000319671">
    <property type="component" value="Unassembled WGS sequence"/>
</dbReference>
<organism evidence="1 2">
    <name type="scientific">Neobacillus bataviensis</name>
    <dbReference type="NCBI Taxonomy" id="220685"/>
    <lineage>
        <taxon>Bacteria</taxon>
        <taxon>Bacillati</taxon>
        <taxon>Bacillota</taxon>
        <taxon>Bacilli</taxon>
        <taxon>Bacillales</taxon>
        <taxon>Bacillaceae</taxon>
        <taxon>Neobacillus</taxon>
    </lineage>
</organism>
<accession>A0A561D7F7</accession>
<name>A0A561D7F7_9BACI</name>
<proteinExistence type="predicted"/>
<dbReference type="RefSeq" id="WP_144565947.1">
    <property type="nucleotide sequence ID" value="NZ_VIVN01000007.1"/>
</dbReference>
<gene>
    <name evidence="1" type="ORF">FB550_1074</name>
</gene>
<evidence type="ECO:0000313" key="2">
    <source>
        <dbReference type="Proteomes" id="UP000319671"/>
    </source>
</evidence>
<protein>
    <submittedName>
        <fullName evidence="1">Uncharacterized protein</fullName>
    </submittedName>
</protein>
<comment type="caution">
    <text evidence="1">The sequence shown here is derived from an EMBL/GenBank/DDBJ whole genome shotgun (WGS) entry which is preliminary data.</text>
</comment>
<reference evidence="1 2" key="1">
    <citation type="submission" date="2019-06" db="EMBL/GenBank/DDBJ databases">
        <title>Sorghum-associated microbial communities from plants grown in Nebraska, USA.</title>
        <authorList>
            <person name="Schachtman D."/>
        </authorList>
    </citation>
    <scope>NUCLEOTIDE SEQUENCE [LARGE SCALE GENOMIC DNA]</scope>
    <source>
        <strain evidence="1 2">2482</strain>
    </source>
</reference>
<dbReference type="AlphaFoldDB" id="A0A561D7F7"/>
<keyword evidence="2" id="KW-1185">Reference proteome</keyword>